<comment type="subcellular location">
    <subcellularLocation>
        <location evidence="2">Cytoplasm</location>
    </subcellularLocation>
</comment>
<comment type="catalytic activity">
    <reaction evidence="11">
        <text>[1,4-alpha-D-glucosyl](n)-L-tyrosyl-[glycogenin] + UDP-alpha-D-glucose = [1,4-alpha-D-glucosyl](n+1)-L-tyrosyl-[glycogenin] + UDP + H(+)</text>
        <dbReference type="Rhea" id="RHEA:56560"/>
        <dbReference type="Rhea" id="RHEA-COMP:14606"/>
        <dbReference type="Rhea" id="RHEA-COMP:14607"/>
        <dbReference type="ChEBI" id="CHEBI:15378"/>
        <dbReference type="ChEBI" id="CHEBI:58223"/>
        <dbReference type="ChEBI" id="CHEBI:58885"/>
        <dbReference type="ChEBI" id="CHEBI:140574"/>
        <dbReference type="EC" id="2.4.1.186"/>
    </reaction>
</comment>
<organism evidence="15 16">
    <name type="scientific">Ophiocordyceps unilateralis</name>
    <name type="common">Zombie-ant fungus</name>
    <name type="synonym">Torrubia unilateralis</name>
    <dbReference type="NCBI Taxonomy" id="268505"/>
    <lineage>
        <taxon>Eukaryota</taxon>
        <taxon>Fungi</taxon>
        <taxon>Dikarya</taxon>
        <taxon>Ascomycota</taxon>
        <taxon>Pezizomycotina</taxon>
        <taxon>Sordariomycetes</taxon>
        <taxon>Hypocreomycetidae</taxon>
        <taxon>Hypocreales</taxon>
        <taxon>Ophiocordycipitaceae</taxon>
        <taxon>Ophiocordyceps</taxon>
    </lineage>
</organism>
<feature type="compositionally biased region" description="Low complexity" evidence="14">
    <location>
        <begin position="636"/>
        <end position="649"/>
    </location>
</feature>
<keyword evidence="5" id="KW-0479">Metal-binding</keyword>
<dbReference type="Pfam" id="PF01501">
    <property type="entry name" value="Glyco_transf_8"/>
    <property type="match status" value="1"/>
</dbReference>
<accession>A0A2A9PH96</accession>
<dbReference type="AlphaFoldDB" id="A0A2A9PH96"/>
<gene>
    <name evidence="15" type="ORF">XA68_10222</name>
</gene>
<evidence type="ECO:0000256" key="10">
    <source>
        <dbReference type="ARBA" id="ARBA00038934"/>
    </source>
</evidence>
<dbReference type="GO" id="GO:0008466">
    <property type="term" value="F:glycogenin glucosyltransferase activity"/>
    <property type="evidence" value="ECO:0007669"/>
    <property type="project" value="UniProtKB-EC"/>
</dbReference>
<keyword evidence="6" id="KW-0320">Glycogen biosynthesis</keyword>
<dbReference type="SUPFAM" id="SSF53448">
    <property type="entry name" value="Nucleotide-diphospho-sugar transferases"/>
    <property type="match status" value="1"/>
</dbReference>
<evidence type="ECO:0000256" key="9">
    <source>
        <dbReference type="ARBA" id="ARBA00038162"/>
    </source>
</evidence>
<feature type="compositionally biased region" description="Polar residues" evidence="14">
    <location>
        <begin position="660"/>
        <end position="671"/>
    </location>
</feature>
<comment type="similarity">
    <text evidence="9">Belongs to the glycosyltransferase 8 family. Glycogenin subfamily.</text>
</comment>
<feature type="compositionally biased region" description="Polar residues" evidence="14">
    <location>
        <begin position="477"/>
        <end position="501"/>
    </location>
</feature>
<evidence type="ECO:0000313" key="15">
    <source>
        <dbReference type="EMBL" id="PFH60865.1"/>
    </source>
</evidence>
<dbReference type="GO" id="GO:0005978">
    <property type="term" value="P:glycogen biosynthetic process"/>
    <property type="evidence" value="ECO:0007669"/>
    <property type="project" value="UniProtKB-KW"/>
</dbReference>
<evidence type="ECO:0000256" key="13">
    <source>
        <dbReference type="ARBA" id="ARBA00057883"/>
    </source>
</evidence>
<comment type="function">
    <text evidence="13">Self-glucosylating initiator of glycogen synthesis. It catalyzes the formation of a short alpha (1,4)-glucosyl chain covalently attached via a glucose 1-O-tyrosyl linkage to internal tyrosine residues and these chains act as primers for the elongation reaction catalyzed by glycogen synthase.</text>
</comment>
<evidence type="ECO:0000256" key="6">
    <source>
        <dbReference type="ARBA" id="ARBA00023056"/>
    </source>
</evidence>
<evidence type="ECO:0000256" key="5">
    <source>
        <dbReference type="ARBA" id="ARBA00022723"/>
    </source>
</evidence>
<evidence type="ECO:0000256" key="12">
    <source>
        <dbReference type="ARBA" id="ARBA00052293"/>
    </source>
</evidence>
<name>A0A2A9PH96_OPHUN</name>
<dbReference type="STRING" id="268505.A0A2A9PH96"/>
<keyword evidence="3" id="KW-0963">Cytoplasm</keyword>
<evidence type="ECO:0000256" key="14">
    <source>
        <dbReference type="SAM" id="MobiDB-lite"/>
    </source>
</evidence>
<protein>
    <recommendedName>
        <fullName evidence="10">glycogenin glucosyltransferase</fullName>
        <ecNumber evidence="10">2.4.1.186</ecNumber>
    </recommendedName>
</protein>
<keyword evidence="7" id="KW-0325">Glycoprotein</keyword>
<evidence type="ECO:0000256" key="7">
    <source>
        <dbReference type="ARBA" id="ARBA00023180"/>
    </source>
</evidence>
<dbReference type="EC" id="2.4.1.186" evidence="10"/>
<dbReference type="InterPro" id="IPR002495">
    <property type="entry name" value="Glyco_trans_8"/>
</dbReference>
<feature type="compositionally biased region" description="Pro residues" evidence="14">
    <location>
        <begin position="399"/>
        <end position="409"/>
    </location>
</feature>
<dbReference type="InterPro" id="IPR029044">
    <property type="entry name" value="Nucleotide-diphossugar_trans"/>
</dbReference>
<evidence type="ECO:0000256" key="3">
    <source>
        <dbReference type="ARBA" id="ARBA00022490"/>
    </source>
</evidence>
<evidence type="ECO:0000256" key="2">
    <source>
        <dbReference type="ARBA" id="ARBA00004496"/>
    </source>
</evidence>
<feature type="compositionally biased region" description="Pro residues" evidence="14">
    <location>
        <begin position="417"/>
        <end position="432"/>
    </location>
</feature>
<keyword evidence="8" id="KW-0464">Manganese</keyword>
<dbReference type="Gene3D" id="3.90.550.10">
    <property type="entry name" value="Spore Coat Polysaccharide Biosynthesis Protein SpsA, Chain A"/>
    <property type="match status" value="1"/>
</dbReference>
<reference evidence="15 16" key="1">
    <citation type="journal article" date="2015" name="BMC Genomics">
        <title>Gene expression during zombie ant biting behavior reflects the complexity underlying fungal parasitic behavioral manipulation.</title>
        <authorList>
            <person name="de Bekker C."/>
            <person name="Ohm R.A."/>
            <person name="Loreto R.G."/>
            <person name="Sebastian A."/>
            <person name="Albert I."/>
            <person name="Merrow M."/>
            <person name="Brachmann A."/>
            <person name="Hughes D.P."/>
        </authorList>
    </citation>
    <scope>NUCLEOTIDE SEQUENCE [LARGE SCALE GENOMIC DNA]</scope>
    <source>
        <strain evidence="15 16">SC16a</strain>
    </source>
</reference>
<evidence type="ECO:0000256" key="4">
    <source>
        <dbReference type="ARBA" id="ARBA00022679"/>
    </source>
</evidence>
<reference evidence="15 16" key="2">
    <citation type="journal article" date="2017" name="Sci. Rep.">
        <title>Ant-infecting Ophiocordyceps genomes reveal a high diversity of potential behavioral manipulation genes and a possible major role for enterotoxins.</title>
        <authorList>
            <person name="de Bekker C."/>
            <person name="Ohm R.A."/>
            <person name="Evans H.C."/>
            <person name="Brachmann A."/>
            <person name="Hughes D.P."/>
        </authorList>
    </citation>
    <scope>NUCLEOTIDE SEQUENCE [LARGE SCALE GENOMIC DNA]</scope>
    <source>
        <strain evidence="15 16">SC16a</strain>
    </source>
</reference>
<dbReference type="EMBL" id="LAZP02000104">
    <property type="protein sequence ID" value="PFH60865.1"/>
    <property type="molecule type" value="Genomic_DNA"/>
</dbReference>
<sequence length="687" mass="75048">MSADFTMQGERAYATILLGDGYLSGALVLAHSLRDTGTAYKLAVLVTLDSVSAHAIAQLRAVYDYILPVPRIFNHQSANLHLMNRPDLHSAFTKINLWKQMQFTKIVYMDADVVAYRAPDELFDLPHAFAASPDTGWPDLFNSGVMVLTPNMGDFYAMLAMAERGISFDGADQGLLNMHFGSGFHRLPFTYNVTPSAHYQYLPAYRHFRSSIDVVHFIGPNKPWLAGRHAPSSSSPYDEMVGRWWAVHDRHYRAQDASDVPPSHPAMRDEFRQHQPAPEPGQPHPQDHTAPAAVSYERQDSGETPRAPTPTVLLQPSTGGHSSGPPPAVVGGKTGQQAPGPHDYHPQPPPPPPTRERRSEPLPMSTWDASRQPPPQNSKPEAIDFPSTHYEMSQDTNPFVPPARYPSPPKDMWYPVPEKPPAPPAASPPPIFPWERTQPKPTRAFAGRRPEVSQPTIETPGYPAAAMAGSGNEEKPATTSHSEPQSPATPSIKITPSNPWTSFPRLNAWDDVPEIGRYVEGLKTHRRAKSQGAAVDGPKLPDFRPQTMRLTDFPSETERPSLPVTPAPVRRSSYWGGDASGSGGGDEKASQPVPSAEGVPAQTEWDPAEQLQKLAKQQSEAILRKLAAAERREESPSSSSTGVGSASRAISLRPLPFGSDSHTASSPQQPSGLFLSGLGQGERERPR</sequence>
<comment type="catalytic activity">
    <reaction evidence="12">
        <text>L-tyrosyl-[glycogenin] + UDP-alpha-D-glucose = alpha-D-glucosyl-L-tyrosyl-[glycogenin] + UDP + H(+)</text>
        <dbReference type="Rhea" id="RHEA:23360"/>
        <dbReference type="Rhea" id="RHEA-COMP:14604"/>
        <dbReference type="Rhea" id="RHEA-COMP:14605"/>
        <dbReference type="ChEBI" id="CHEBI:15378"/>
        <dbReference type="ChEBI" id="CHEBI:46858"/>
        <dbReference type="ChEBI" id="CHEBI:58223"/>
        <dbReference type="ChEBI" id="CHEBI:58885"/>
        <dbReference type="ChEBI" id="CHEBI:140573"/>
        <dbReference type="EC" id="2.4.1.186"/>
    </reaction>
</comment>
<dbReference type="InterPro" id="IPR050587">
    <property type="entry name" value="GNT1/Glycosyltrans_8"/>
</dbReference>
<evidence type="ECO:0000256" key="1">
    <source>
        <dbReference type="ARBA" id="ARBA00001936"/>
    </source>
</evidence>
<evidence type="ECO:0000256" key="11">
    <source>
        <dbReference type="ARBA" id="ARBA00050886"/>
    </source>
</evidence>
<comment type="cofactor">
    <cofactor evidence="1">
        <name>Mn(2+)</name>
        <dbReference type="ChEBI" id="CHEBI:29035"/>
    </cofactor>
</comment>
<dbReference type="GO" id="GO:0046872">
    <property type="term" value="F:metal ion binding"/>
    <property type="evidence" value="ECO:0007669"/>
    <property type="project" value="UniProtKB-KW"/>
</dbReference>
<comment type="caution">
    <text evidence="15">The sequence shown here is derived from an EMBL/GenBank/DDBJ whole genome shotgun (WGS) entry which is preliminary data.</text>
</comment>
<evidence type="ECO:0000313" key="16">
    <source>
        <dbReference type="Proteomes" id="UP000037136"/>
    </source>
</evidence>
<dbReference type="GO" id="GO:0005737">
    <property type="term" value="C:cytoplasm"/>
    <property type="evidence" value="ECO:0007669"/>
    <property type="project" value="UniProtKB-SubCell"/>
</dbReference>
<feature type="region of interest" description="Disordered" evidence="14">
    <location>
        <begin position="255"/>
        <end position="507"/>
    </location>
</feature>
<dbReference type="OrthoDB" id="2014201at2759"/>
<dbReference type="CDD" id="cd02537">
    <property type="entry name" value="GT8_Glycogenin"/>
    <property type="match status" value="1"/>
</dbReference>
<keyword evidence="4" id="KW-0808">Transferase</keyword>
<proteinExistence type="inferred from homology"/>
<dbReference type="FunFam" id="3.90.550.10:FF:000092">
    <property type="entry name" value="Glycogenin 2"/>
    <property type="match status" value="1"/>
</dbReference>
<dbReference type="Proteomes" id="UP000037136">
    <property type="component" value="Unassembled WGS sequence"/>
</dbReference>
<feature type="region of interest" description="Disordered" evidence="14">
    <location>
        <begin position="524"/>
        <end position="687"/>
    </location>
</feature>
<evidence type="ECO:0000256" key="8">
    <source>
        <dbReference type="ARBA" id="ARBA00023211"/>
    </source>
</evidence>
<dbReference type="PANTHER" id="PTHR11183">
    <property type="entry name" value="GLYCOGENIN SUBFAMILY MEMBER"/>
    <property type="match status" value="1"/>
</dbReference>
<keyword evidence="16" id="KW-1185">Reference proteome</keyword>